<dbReference type="AlphaFoldDB" id="A0AAE1BID7"/>
<proteinExistence type="predicted"/>
<gene>
    <name evidence="1" type="ORF">Pcinc_042467</name>
</gene>
<evidence type="ECO:0000313" key="1">
    <source>
        <dbReference type="EMBL" id="KAK3850853.1"/>
    </source>
</evidence>
<accession>A0AAE1BID7</accession>
<reference evidence="1" key="1">
    <citation type="submission" date="2023-10" db="EMBL/GenBank/DDBJ databases">
        <title>Genome assemblies of two species of porcelain crab, Petrolisthes cinctipes and Petrolisthes manimaculis (Anomura: Porcellanidae).</title>
        <authorList>
            <person name="Angst P."/>
        </authorList>
    </citation>
    <scope>NUCLEOTIDE SEQUENCE</scope>
    <source>
        <strain evidence="1">PB745_01</strain>
        <tissue evidence="1">Gill</tissue>
    </source>
</reference>
<sequence length="95" mass="10715">MAESCEVVNSMLGDPSLLWPDLSFSRMLGVEEGKLLVLVGTDHGCDVAGEILATAHIRGVADNTRVKMIPCHHTLPHRVRVRWSVVVLGWWWWRL</sequence>
<dbReference type="EMBL" id="JAWQEG010008168">
    <property type="protein sequence ID" value="KAK3850853.1"/>
    <property type="molecule type" value="Genomic_DNA"/>
</dbReference>
<name>A0AAE1BID7_PETCI</name>
<organism evidence="1 2">
    <name type="scientific">Petrolisthes cinctipes</name>
    <name type="common">Flat porcelain crab</name>
    <dbReference type="NCBI Taxonomy" id="88211"/>
    <lineage>
        <taxon>Eukaryota</taxon>
        <taxon>Metazoa</taxon>
        <taxon>Ecdysozoa</taxon>
        <taxon>Arthropoda</taxon>
        <taxon>Crustacea</taxon>
        <taxon>Multicrustacea</taxon>
        <taxon>Malacostraca</taxon>
        <taxon>Eumalacostraca</taxon>
        <taxon>Eucarida</taxon>
        <taxon>Decapoda</taxon>
        <taxon>Pleocyemata</taxon>
        <taxon>Anomura</taxon>
        <taxon>Galatheoidea</taxon>
        <taxon>Porcellanidae</taxon>
        <taxon>Petrolisthes</taxon>
    </lineage>
</organism>
<evidence type="ECO:0000313" key="2">
    <source>
        <dbReference type="Proteomes" id="UP001286313"/>
    </source>
</evidence>
<keyword evidence="2" id="KW-1185">Reference proteome</keyword>
<protein>
    <submittedName>
        <fullName evidence="1">Uncharacterized protein</fullName>
    </submittedName>
</protein>
<dbReference type="Proteomes" id="UP001286313">
    <property type="component" value="Unassembled WGS sequence"/>
</dbReference>
<comment type="caution">
    <text evidence="1">The sequence shown here is derived from an EMBL/GenBank/DDBJ whole genome shotgun (WGS) entry which is preliminary data.</text>
</comment>